<dbReference type="InterPro" id="IPR005101">
    <property type="entry name" value="Cryptochr/Photolyase_FAD-bd"/>
</dbReference>
<proteinExistence type="predicted"/>
<dbReference type="InterPro" id="IPR002081">
    <property type="entry name" value="Cryptochrome/DNA_photolyase_1"/>
</dbReference>
<dbReference type="InterPro" id="IPR036134">
    <property type="entry name" value="Crypto/Photolyase_FAD-like_sf"/>
</dbReference>
<dbReference type="SUPFAM" id="SSF48173">
    <property type="entry name" value="Cryptochrome/photolyase FAD-binding domain"/>
    <property type="match status" value="1"/>
</dbReference>
<feature type="domain" description="Photolyase/cryptochrome alpha/beta" evidence="4">
    <location>
        <begin position="1"/>
        <end position="126"/>
    </location>
</feature>
<dbReference type="InterPro" id="IPR036155">
    <property type="entry name" value="Crypto/Photolyase_N_sf"/>
</dbReference>
<evidence type="ECO:0000313" key="5">
    <source>
        <dbReference type="EMBL" id="QHU00136.1"/>
    </source>
</evidence>
<keyword evidence="3" id="KW-0274">FAD</keyword>
<comment type="cofactor">
    <cofactor evidence="1">
        <name>FAD</name>
        <dbReference type="ChEBI" id="CHEBI:57692"/>
    </cofactor>
</comment>
<dbReference type="Gene3D" id="3.40.50.620">
    <property type="entry name" value="HUPs"/>
    <property type="match status" value="1"/>
</dbReference>
<dbReference type="Gene3D" id="1.10.579.10">
    <property type="entry name" value="DNA Cyclobutane Dipyrimidine Photolyase, subunit A, domain 3"/>
    <property type="match status" value="1"/>
</dbReference>
<dbReference type="Gene3D" id="1.25.40.80">
    <property type="match status" value="1"/>
</dbReference>
<dbReference type="PANTHER" id="PTHR11455:SF9">
    <property type="entry name" value="CRYPTOCHROME CIRCADIAN CLOCK 5 ISOFORM X1"/>
    <property type="match status" value="1"/>
</dbReference>
<dbReference type="GO" id="GO:0003677">
    <property type="term" value="F:DNA binding"/>
    <property type="evidence" value="ECO:0007669"/>
    <property type="project" value="TreeGrafter"/>
</dbReference>
<accession>A0A6C0J610</accession>
<name>A0A6C0J610_9ZZZZ</name>
<dbReference type="AlphaFoldDB" id="A0A6C0J610"/>
<dbReference type="GO" id="GO:0003904">
    <property type="term" value="F:deoxyribodipyrimidine photo-lyase activity"/>
    <property type="evidence" value="ECO:0007669"/>
    <property type="project" value="TreeGrafter"/>
</dbReference>
<dbReference type="InterPro" id="IPR006050">
    <property type="entry name" value="DNA_photolyase_N"/>
</dbReference>
<dbReference type="Pfam" id="PF03441">
    <property type="entry name" value="FAD_binding_7"/>
    <property type="match status" value="1"/>
</dbReference>
<evidence type="ECO:0000256" key="2">
    <source>
        <dbReference type="ARBA" id="ARBA00022630"/>
    </source>
</evidence>
<sequence length="454" mass="54089">MKSIFIFRRDFRISDNTALNQCIEDNDDIYPIFIFTPEQIKNNSYKSNNAVQFMIESLKHLSKKIDLSFMYGDYINVLNDLIKKNNIDAVYTNTDYTKYAIKREKDIEKLCKKLNVTFKYFDDICLFKPGTLLTTTNKIYQKFTPFYNLCLTQKVNEPKTLKNIKEKSKIIKSKYLINKSEIDKYYKHNPQLNIKGGRKEALKILKSIDKFKSYDKTRNTLAIETTHLSGYLKFGCLSIREVYHKFKKKLGMKDPLIRQLIWRDFYYHLGNGFIERFGKSLKPKYDGIKWSTNSNHLQKWKDGNTGYPIVDACMKEMNTTGYMHNRGRLIVASFLIKNLQINWESGEKYFAQTLLDYDVLVNNGNWQWVSGSGADSQPYFRIFNPWTQSEKFDKECEYIKYWLPNLKDVPNKHLHQWEKFYTEYDLKDLDYYKPMVDYKESRVKALDMYKKGLY</sequence>
<dbReference type="EMBL" id="MN740323">
    <property type="protein sequence ID" value="QHU00136.1"/>
    <property type="molecule type" value="Genomic_DNA"/>
</dbReference>
<evidence type="ECO:0000256" key="1">
    <source>
        <dbReference type="ARBA" id="ARBA00001974"/>
    </source>
</evidence>
<dbReference type="PANTHER" id="PTHR11455">
    <property type="entry name" value="CRYPTOCHROME"/>
    <property type="match status" value="1"/>
</dbReference>
<dbReference type="PRINTS" id="PR00147">
    <property type="entry name" value="DNAPHOTLYASE"/>
</dbReference>
<reference evidence="5" key="1">
    <citation type="journal article" date="2020" name="Nature">
        <title>Giant virus diversity and host interactions through global metagenomics.</title>
        <authorList>
            <person name="Schulz F."/>
            <person name="Roux S."/>
            <person name="Paez-Espino D."/>
            <person name="Jungbluth S."/>
            <person name="Walsh D.A."/>
            <person name="Denef V.J."/>
            <person name="McMahon K.D."/>
            <person name="Konstantinidis K.T."/>
            <person name="Eloe-Fadrosh E.A."/>
            <person name="Kyrpides N.C."/>
            <person name="Woyke T."/>
        </authorList>
    </citation>
    <scope>NUCLEOTIDE SEQUENCE</scope>
    <source>
        <strain evidence="5">GVMAG-M-3300025860-12</strain>
    </source>
</reference>
<dbReference type="InterPro" id="IPR014729">
    <property type="entry name" value="Rossmann-like_a/b/a_fold"/>
</dbReference>
<dbReference type="SUPFAM" id="SSF52425">
    <property type="entry name" value="Cryptochrome/photolyase, N-terminal domain"/>
    <property type="match status" value="1"/>
</dbReference>
<protein>
    <recommendedName>
        <fullName evidence="4">Photolyase/cryptochrome alpha/beta domain-containing protein</fullName>
    </recommendedName>
</protein>
<dbReference type="Pfam" id="PF00875">
    <property type="entry name" value="DNA_photolyase"/>
    <property type="match status" value="1"/>
</dbReference>
<dbReference type="PROSITE" id="PS51645">
    <property type="entry name" value="PHR_CRY_ALPHA_BETA"/>
    <property type="match status" value="1"/>
</dbReference>
<organism evidence="5">
    <name type="scientific">viral metagenome</name>
    <dbReference type="NCBI Taxonomy" id="1070528"/>
    <lineage>
        <taxon>unclassified sequences</taxon>
        <taxon>metagenomes</taxon>
        <taxon>organismal metagenomes</taxon>
    </lineage>
</organism>
<evidence type="ECO:0000259" key="4">
    <source>
        <dbReference type="PROSITE" id="PS51645"/>
    </source>
</evidence>
<evidence type="ECO:0000256" key="3">
    <source>
        <dbReference type="ARBA" id="ARBA00022827"/>
    </source>
</evidence>
<dbReference type="GO" id="GO:0071949">
    <property type="term" value="F:FAD binding"/>
    <property type="evidence" value="ECO:0007669"/>
    <property type="project" value="TreeGrafter"/>
</dbReference>
<keyword evidence="2" id="KW-0285">Flavoprotein</keyword>